<accession>A0A4V1AJ19</accession>
<dbReference type="OrthoDB" id="2200281at2"/>
<dbReference type="Pfam" id="PF08765">
    <property type="entry name" value="Mor"/>
    <property type="match status" value="1"/>
</dbReference>
<evidence type="ECO:0000313" key="3">
    <source>
        <dbReference type="Proteomes" id="UP000292886"/>
    </source>
</evidence>
<protein>
    <recommendedName>
        <fullName evidence="1">Mor transcription activator domain-containing protein</fullName>
    </recommendedName>
</protein>
<evidence type="ECO:0000259" key="1">
    <source>
        <dbReference type="Pfam" id="PF08765"/>
    </source>
</evidence>
<dbReference type="InterPro" id="IPR014875">
    <property type="entry name" value="Mor_transcription_activator"/>
</dbReference>
<dbReference type="KEGG" id="wei:EQG49_05715"/>
<feature type="domain" description="Mor transcription activator" evidence="1">
    <location>
        <begin position="33"/>
        <end position="92"/>
    </location>
</feature>
<proteinExistence type="predicted"/>
<organism evidence="2 3">
    <name type="scientific">Periweissella cryptocerci</name>
    <dbReference type="NCBI Taxonomy" id="2506420"/>
    <lineage>
        <taxon>Bacteria</taxon>
        <taxon>Bacillati</taxon>
        <taxon>Bacillota</taxon>
        <taxon>Bacilli</taxon>
        <taxon>Lactobacillales</taxon>
        <taxon>Lactobacillaceae</taxon>
        <taxon>Periweissella</taxon>
    </lineage>
</organism>
<dbReference type="Gene3D" id="1.10.10.60">
    <property type="entry name" value="Homeodomain-like"/>
    <property type="match status" value="1"/>
</dbReference>
<sequence length="103" mass="12196">MVGHNEEIVRQGLNTPYRSIYDVVGNDERLFWELVEEFRGLQVNFPVRIYNAEKVESLIVNEYDSTNATELAKRYGFSKRWVDGVLKRNWQDIANTDDRKQIK</sequence>
<evidence type="ECO:0000313" key="2">
    <source>
        <dbReference type="EMBL" id="QBO37465.1"/>
    </source>
</evidence>
<dbReference type="Proteomes" id="UP000292886">
    <property type="component" value="Chromosome"/>
</dbReference>
<dbReference type="InterPro" id="IPR009057">
    <property type="entry name" value="Homeodomain-like_sf"/>
</dbReference>
<dbReference type="EMBL" id="CP037940">
    <property type="protein sequence ID" value="QBO37465.1"/>
    <property type="molecule type" value="Genomic_DNA"/>
</dbReference>
<dbReference type="SUPFAM" id="SSF46689">
    <property type="entry name" value="Homeodomain-like"/>
    <property type="match status" value="1"/>
</dbReference>
<dbReference type="AlphaFoldDB" id="A0A4V1AJ19"/>
<gene>
    <name evidence="2" type="ORF">EQG49_05715</name>
</gene>
<name>A0A4V1AJ19_9LACO</name>
<reference evidence="3" key="1">
    <citation type="submission" date="2019-03" db="EMBL/GenBank/DDBJ databases">
        <title>Weissella sp. 26KH-42 Genome sequencing.</title>
        <authorList>
            <person name="Heo J."/>
            <person name="Kim S.-J."/>
            <person name="Kim J.-S."/>
            <person name="Hong S.-B."/>
            <person name="Kwon S.-W."/>
        </authorList>
    </citation>
    <scope>NUCLEOTIDE SEQUENCE [LARGE SCALE GENOMIC DNA]</scope>
    <source>
        <strain evidence="3">26KH-42</strain>
    </source>
</reference>
<keyword evidence="3" id="KW-1185">Reference proteome</keyword>